<dbReference type="AlphaFoldDB" id="A0A2R6RQT4"/>
<feature type="compositionally biased region" description="Basic and acidic residues" evidence="1">
    <location>
        <begin position="1058"/>
        <end position="1108"/>
    </location>
</feature>
<feature type="compositionally biased region" description="Basic and acidic residues" evidence="1">
    <location>
        <begin position="789"/>
        <end position="805"/>
    </location>
</feature>
<dbReference type="FunCoup" id="A0A2R6RQT4">
    <property type="interactions" value="1324"/>
</dbReference>
<feature type="region of interest" description="Disordered" evidence="1">
    <location>
        <begin position="132"/>
        <end position="178"/>
    </location>
</feature>
<gene>
    <name evidence="2" type="ORF">CEY00_Acc02674</name>
</gene>
<comment type="caution">
    <text evidence="2">The sequence shown here is derived from an EMBL/GenBank/DDBJ whole genome shotgun (WGS) entry which is preliminary data.</text>
</comment>
<feature type="region of interest" description="Disordered" evidence="1">
    <location>
        <begin position="664"/>
        <end position="691"/>
    </location>
</feature>
<dbReference type="InParanoid" id="A0A2R6RQT4"/>
<dbReference type="STRING" id="1590841.A0A2R6RQT4"/>
<feature type="compositionally biased region" description="Polar residues" evidence="1">
    <location>
        <begin position="1021"/>
        <end position="1033"/>
    </location>
</feature>
<evidence type="ECO:0000313" key="3">
    <source>
        <dbReference type="Proteomes" id="UP000241394"/>
    </source>
</evidence>
<dbReference type="Proteomes" id="UP000241394">
    <property type="component" value="Chromosome LG3"/>
</dbReference>
<feature type="compositionally biased region" description="Polar residues" evidence="1">
    <location>
        <begin position="151"/>
        <end position="171"/>
    </location>
</feature>
<reference evidence="3" key="2">
    <citation type="journal article" date="2018" name="BMC Genomics">
        <title>A manually annotated Actinidia chinensis var. chinensis (kiwifruit) genome highlights the challenges associated with draft genomes and gene prediction in plants.</title>
        <authorList>
            <person name="Pilkington S.M."/>
            <person name="Crowhurst R."/>
            <person name="Hilario E."/>
            <person name="Nardozza S."/>
            <person name="Fraser L."/>
            <person name="Peng Y."/>
            <person name="Gunaseelan K."/>
            <person name="Simpson R."/>
            <person name="Tahir J."/>
            <person name="Deroles S.C."/>
            <person name="Templeton K."/>
            <person name="Luo Z."/>
            <person name="Davy M."/>
            <person name="Cheng C."/>
            <person name="McNeilage M."/>
            <person name="Scaglione D."/>
            <person name="Liu Y."/>
            <person name="Zhang Q."/>
            <person name="Datson P."/>
            <person name="De Silva N."/>
            <person name="Gardiner S.E."/>
            <person name="Bassett H."/>
            <person name="Chagne D."/>
            <person name="McCallum J."/>
            <person name="Dzierzon H."/>
            <person name="Deng C."/>
            <person name="Wang Y.Y."/>
            <person name="Barron L."/>
            <person name="Manako K."/>
            <person name="Bowen J."/>
            <person name="Foster T.M."/>
            <person name="Erridge Z.A."/>
            <person name="Tiffin H."/>
            <person name="Waite C.N."/>
            <person name="Davies K.M."/>
            <person name="Grierson E.P."/>
            <person name="Laing W.A."/>
            <person name="Kirk R."/>
            <person name="Chen X."/>
            <person name="Wood M."/>
            <person name="Montefiori M."/>
            <person name="Brummell D.A."/>
            <person name="Schwinn K.E."/>
            <person name="Catanach A."/>
            <person name="Fullerton C."/>
            <person name="Li D."/>
            <person name="Meiyalaghan S."/>
            <person name="Nieuwenhuizen N."/>
            <person name="Read N."/>
            <person name="Prakash R."/>
            <person name="Hunter D."/>
            <person name="Zhang H."/>
            <person name="McKenzie M."/>
            <person name="Knabel M."/>
            <person name="Harris A."/>
            <person name="Allan A.C."/>
            <person name="Gleave A."/>
            <person name="Chen A."/>
            <person name="Janssen B.J."/>
            <person name="Plunkett B."/>
            <person name="Ampomah-Dwamena C."/>
            <person name="Voogd C."/>
            <person name="Leif D."/>
            <person name="Lafferty D."/>
            <person name="Souleyre E.J.F."/>
            <person name="Varkonyi-Gasic E."/>
            <person name="Gambi F."/>
            <person name="Hanley J."/>
            <person name="Yao J.L."/>
            <person name="Cheung J."/>
            <person name="David K.M."/>
            <person name="Warren B."/>
            <person name="Marsh K."/>
            <person name="Snowden K.C."/>
            <person name="Lin-Wang K."/>
            <person name="Brian L."/>
            <person name="Martinez-Sanchez M."/>
            <person name="Wang M."/>
            <person name="Ileperuma N."/>
            <person name="Macnee N."/>
            <person name="Campin R."/>
            <person name="McAtee P."/>
            <person name="Drummond R.S.M."/>
            <person name="Espley R.V."/>
            <person name="Ireland H.S."/>
            <person name="Wu R."/>
            <person name="Atkinson R.G."/>
            <person name="Karunairetnam S."/>
            <person name="Bulley S."/>
            <person name="Chunkath S."/>
            <person name="Hanley Z."/>
            <person name="Storey R."/>
            <person name="Thrimawithana A.H."/>
            <person name="Thomson S."/>
            <person name="David C."/>
            <person name="Testolin R."/>
            <person name="Huang H."/>
            <person name="Hellens R.P."/>
            <person name="Schaffer R.J."/>
        </authorList>
    </citation>
    <scope>NUCLEOTIDE SEQUENCE [LARGE SCALE GENOMIC DNA]</scope>
    <source>
        <strain evidence="3">cv. Red5</strain>
    </source>
</reference>
<evidence type="ECO:0000313" key="2">
    <source>
        <dbReference type="EMBL" id="PSS32375.1"/>
    </source>
</evidence>
<dbReference type="PANTHER" id="PTHR34536:SF6">
    <property type="entry name" value="DENTIN SIALOPHOSPHOPROTEIN-LIKE PROTEIN"/>
    <property type="match status" value="1"/>
</dbReference>
<feature type="region of interest" description="Disordered" evidence="1">
    <location>
        <begin position="1012"/>
        <end position="1146"/>
    </location>
</feature>
<organism evidence="2 3">
    <name type="scientific">Actinidia chinensis var. chinensis</name>
    <name type="common">Chinese soft-hair kiwi</name>
    <dbReference type="NCBI Taxonomy" id="1590841"/>
    <lineage>
        <taxon>Eukaryota</taxon>
        <taxon>Viridiplantae</taxon>
        <taxon>Streptophyta</taxon>
        <taxon>Embryophyta</taxon>
        <taxon>Tracheophyta</taxon>
        <taxon>Spermatophyta</taxon>
        <taxon>Magnoliopsida</taxon>
        <taxon>eudicotyledons</taxon>
        <taxon>Gunneridae</taxon>
        <taxon>Pentapetalae</taxon>
        <taxon>asterids</taxon>
        <taxon>Ericales</taxon>
        <taxon>Actinidiaceae</taxon>
        <taxon>Actinidia</taxon>
    </lineage>
</organism>
<accession>A0A2R6RQT4</accession>
<dbReference type="Gramene" id="PSS32375">
    <property type="protein sequence ID" value="PSS32375"/>
    <property type="gene ID" value="CEY00_Acc02674"/>
</dbReference>
<feature type="compositionally biased region" description="Basic and acidic residues" evidence="1">
    <location>
        <begin position="1034"/>
        <end position="1050"/>
    </location>
</feature>
<keyword evidence="3" id="KW-1185">Reference proteome</keyword>
<dbReference type="OMA" id="ASSECMR"/>
<name>A0A2R6RQT4_ACTCC</name>
<feature type="compositionally biased region" description="Basic and acidic residues" evidence="1">
    <location>
        <begin position="754"/>
        <end position="770"/>
    </location>
</feature>
<feature type="compositionally biased region" description="Polar residues" evidence="1">
    <location>
        <begin position="492"/>
        <end position="508"/>
    </location>
</feature>
<dbReference type="PANTHER" id="PTHR34536">
    <property type="entry name" value="DENTIN SIALOPHOSPHOPROTEIN-LIKE PROTEIN"/>
    <property type="match status" value="1"/>
</dbReference>
<evidence type="ECO:0000256" key="1">
    <source>
        <dbReference type="SAM" id="MobiDB-lite"/>
    </source>
</evidence>
<dbReference type="OrthoDB" id="1350766at2759"/>
<protein>
    <submittedName>
        <fullName evidence="2">Dentin sialoprotein</fullName>
    </submittedName>
</protein>
<sequence length="1146" mass="128124">TRFCTCAGLTSPGDLSRKRKQVAETTCKTCGRPLVDGIGRPSATMLSTVSQDLTNFINTGLTWKTVKKGVRSTSRRYRKPAKSLTVGMQLDDKSTKREDISVSESEKLGVAVLGRRFGDKLEYVPHKKRKLVFQSPTPSHRTSPLHEEARSSQPQISSPQTEDSDQTTESKYASGRRCWSNSVSNREIGKLDGPVAGQAGQGVEANGKLVYTEDFSGIALLAAAACDNGTSDDTHNIKVVPQVEEFSTAEGVDSSLSTSSLERTTSSEMGSLLFKDSADADNINGSLVQDTSESVSQDFFNKGDCEEKQPSSVKDARLHWDLNTVMEEWEVPFVDGVPDDSKHGEKPDKLEDGVIHRDPEHALEQFKYSTAETEVSTQIVSKDNALDSSCSESDPISSRPLCEEKISTLSPSVVQKREDCHGTPAMHSDQSIATENVVLEKHDLAVSEKVMREIDRIEDKEDKASFLSDNGTSPTELISTVTCRKSDVEYSVNKSGEASPSRPSSEHGNFSKLVTGFGESQHVVAVDVENKQDKEPPAAGATAMDSSFHIEPKELMSKSALSDHTIEGYGSDISYADHGHVIGVGKMTEIRAGYESPFEDGELRDSLEFSCEANEIAGETECVDYDSDNRDLDDFDTANQCMSDGYSGSCQNVDSRSLAEKVAQPGSANVLKESSHLASSEKSSSQDRLLEGCEISTSRTDEANDIYRGKALSSNSKDGLNVKLSLVGEVGSALNKANTYTPRSRSGYDSCFRAGRESDSEKSLGRDRPTPRMQENSHLVDSSAGFWDSRNRYPSDSHDLQDTGHLRPRRGIANSDAKMDRLMTHHDQRRPINYNSKGVYRPFIRRRSPAECDYAYGVERDNSHFRSRDRYRIYRQGGFRGPREEYREPVSDNPPLSSVRRSHYLARRERSFSPVVSRGASFSRPYRKSPSRSRSPVAWHLQRERNIARRFSRSPDFRSDARIERTRIPFRKSNFEADDEDDFMFPPRSRFSPPRHSRWTHDRNFVGALSRERESPGRIFGQNQRFDSTGSQRLKSDDHFRPTIRPERFTELSSGPNREYKNYGNDPDKTKNGDRYEMIHRRRPRYDAEDNFEGHNGHDKGTDRRDMSRSGGGPRGSFRYNNEKIYTSGPKSIQDYDDVDASPGRE</sequence>
<feature type="region of interest" description="Disordered" evidence="1">
    <location>
        <begin position="492"/>
        <end position="512"/>
    </location>
</feature>
<reference evidence="2 3" key="1">
    <citation type="submission" date="2017-07" db="EMBL/GenBank/DDBJ databases">
        <title>An improved, manually edited Actinidia chinensis var. chinensis (kiwifruit) genome highlights the challenges associated with draft genomes and gene prediction in plants.</title>
        <authorList>
            <person name="Pilkington S."/>
            <person name="Crowhurst R."/>
            <person name="Hilario E."/>
            <person name="Nardozza S."/>
            <person name="Fraser L."/>
            <person name="Peng Y."/>
            <person name="Gunaseelan K."/>
            <person name="Simpson R."/>
            <person name="Tahir J."/>
            <person name="Deroles S."/>
            <person name="Templeton K."/>
            <person name="Luo Z."/>
            <person name="Davy M."/>
            <person name="Cheng C."/>
            <person name="Mcneilage M."/>
            <person name="Scaglione D."/>
            <person name="Liu Y."/>
            <person name="Zhang Q."/>
            <person name="Datson P."/>
            <person name="De Silva N."/>
            <person name="Gardiner S."/>
            <person name="Bassett H."/>
            <person name="Chagne D."/>
            <person name="Mccallum J."/>
            <person name="Dzierzon H."/>
            <person name="Deng C."/>
            <person name="Wang Y.-Y."/>
            <person name="Barron N."/>
            <person name="Manako K."/>
            <person name="Bowen J."/>
            <person name="Foster T."/>
            <person name="Erridge Z."/>
            <person name="Tiffin H."/>
            <person name="Waite C."/>
            <person name="Davies K."/>
            <person name="Grierson E."/>
            <person name="Laing W."/>
            <person name="Kirk R."/>
            <person name="Chen X."/>
            <person name="Wood M."/>
            <person name="Montefiori M."/>
            <person name="Brummell D."/>
            <person name="Schwinn K."/>
            <person name="Catanach A."/>
            <person name="Fullerton C."/>
            <person name="Li D."/>
            <person name="Meiyalaghan S."/>
            <person name="Nieuwenhuizen N."/>
            <person name="Read N."/>
            <person name="Prakash R."/>
            <person name="Hunter D."/>
            <person name="Zhang H."/>
            <person name="Mckenzie M."/>
            <person name="Knabel M."/>
            <person name="Harris A."/>
            <person name="Allan A."/>
            <person name="Chen A."/>
            <person name="Janssen B."/>
            <person name="Plunkett B."/>
            <person name="Dwamena C."/>
            <person name="Voogd C."/>
            <person name="Leif D."/>
            <person name="Lafferty D."/>
            <person name="Souleyre E."/>
            <person name="Varkonyi-Gasic E."/>
            <person name="Gambi F."/>
            <person name="Hanley J."/>
            <person name="Yao J.-L."/>
            <person name="Cheung J."/>
            <person name="David K."/>
            <person name="Warren B."/>
            <person name="Marsh K."/>
            <person name="Snowden K."/>
            <person name="Lin-Wang K."/>
            <person name="Brian L."/>
            <person name="Martinez-Sanchez M."/>
            <person name="Wang M."/>
            <person name="Ileperuma N."/>
            <person name="Macnee N."/>
            <person name="Campin R."/>
            <person name="Mcatee P."/>
            <person name="Drummond R."/>
            <person name="Espley R."/>
            <person name="Ireland H."/>
            <person name="Wu R."/>
            <person name="Atkinson R."/>
            <person name="Karunairetnam S."/>
            <person name="Bulley S."/>
            <person name="Chunkath S."/>
            <person name="Hanley Z."/>
            <person name="Storey R."/>
            <person name="Thrimawithana A."/>
            <person name="Thomson S."/>
            <person name="David C."/>
            <person name="Testolin R."/>
        </authorList>
    </citation>
    <scope>NUCLEOTIDE SEQUENCE [LARGE SCALE GENOMIC DNA]</scope>
    <source>
        <strain evidence="3">cv. Red5</strain>
        <tissue evidence="2">Young leaf</tissue>
    </source>
</reference>
<dbReference type="EMBL" id="NKQK01000003">
    <property type="protein sequence ID" value="PSS32375.1"/>
    <property type="molecule type" value="Genomic_DNA"/>
</dbReference>
<feature type="region of interest" description="Disordered" evidence="1">
    <location>
        <begin position="737"/>
        <end position="810"/>
    </location>
</feature>
<proteinExistence type="predicted"/>
<feature type="non-terminal residue" evidence="2">
    <location>
        <position position="1"/>
    </location>
</feature>